<proteinExistence type="predicted"/>
<evidence type="ECO:0000313" key="2">
    <source>
        <dbReference type="Proteomes" id="UP001289645"/>
    </source>
</evidence>
<accession>A0ACC6MGH5</accession>
<comment type="caution">
    <text evidence="1">The sequence shown here is derived from an EMBL/GenBank/DDBJ whole genome shotgun (WGS) entry which is preliminary data.</text>
</comment>
<gene>
    <name evidence="1" type="ORF">OHX15_11315</name>
</gene>
<protein>
    <submittedName>
        <fullName evidence="1">ABC transporter permease</fullName>
    </submittedName>
</protein>
<dbReference type="Proteomes" id="UP001289645">
    <property type="component" value="Unassembled WGS sequence"/>
</dbReference>
<dbReference type="EMBL" id="JAOXLN010000010">
    <property type="protein sequence ID" value="MDZ5085972.1"/>
    <property type="molecule type" value="Genomic_DNA"/>
</dbReference>
<sequence>MSLDTFVAMVKPPFAWREYVLQSWFVARVSVVPALMLTMPYSVLLVFTFNILLTEFGAADFSGTGAAVGTVNQIGPIVTVLVVSGAGATAMCADLGARTIRDEIDALRVMGINPIQALVVPRVLAATTVALALSATVILVGLTGAFFFTVYVQHVSPGAFVAGLTLLTGPGDVIVSLVKATLFGMAAGLIACYKGISVGGGPAGVGNAVNETVVFTFMVLFAINVIVTAVGIQFTVQ</sequence>
<evidence type="ECO:0000313" key="1">
    <source>
        <dbReference type="EMBL" id="MDZ5085972.1"/>
    </source>
</evidence>
<keyword evidence="2" id="KW-1185">Reference proteome</keyword>
<organism evidence="1 2">
    <name type="scientific">Mycolicibacterium parafortuitum</name>
    <name type="common">Mycobacterium parafortuitum</name>
    <dbReference type="NCBI Taxonomy" id="39692"/>
    <lineage>
        <taxon>Bacteria</taxon>
        <taxon>Bacillati</taxon>
        <taxon>Actinomycetota</taxon>
        <taxon>Actinomycetes</taxon>
        <taxon>Mycobacteriales</taxon>
        <taxon>Mycobacteriaceae</taxon>
        <taxon>Mycolicibacterium</taxon>
    </lineage>
</organism>
<reference evidence="1 2" key="1">
    <citation type="journal article" date="2021" name="Chemosphere">
        <title>Bioballs carrying a syntrophic Rhodococcus and Mycolicibacterium consortium for simultaneous sorption and biodegradation of fuel oil in contaminated freshwater.</title>
        <authorList>
            <person name="Naloka K."/>
            <person name="Polrit D."/>
            <person name="Muangchinda C."/>
            <person name="Thoetkiattikul H."/>
            <person name="Pinyakong O."/>
        </authorList>
    </citation>
    <scope>NUCLEOTIDE SEQUENCE [LARGE SCALE GENOMIC DNA]</scope>
    <source>
        <strain evidence="1 2">J101</strain>
    </source>
</reference>
<name>A0ACC6MGH5_MYCPF</name>